<accession>A0ABP9UR86</accession>
<gene>
    <name evidence="3" type="primary">paoB</name>
    <name evidence="3" type="ORF">Hsar01_03294</name>
</gene>
<evidence type="ECO:0000313" key="4">
    <source>
        <dbReference type="Proteomes" id="UP001476282"/>
    </source>
</evidence>
<dbReference type="Gene3D" id="3.30.43.10">
    <property type="entry name" value="Uridine Diphospho-n-acetylenolpyruvylglucosamine Reductase, domain 2"/>
    <property type="match status" value="1"/>
</dbReference>
<dbReference type="InterPro" id="IPR016167">
    <property type="entry name" value="FAD-bd_PCMH_sub1"/>
</dbReference>
<evidence type="ECO:0000259" key="2">
    <source>
        <dbReference type="PROSITE" id="PS51387"/>
    </source>
</evidence>
<dbReference type="Pfam" id="PF03450">
    <property type="entry name" value="CO_deh_flav_C"/>
    <property type="match status" value="1"/>
</dbReference>
<dbReference type="InterPro" id="IPR005107">
    <property type="entry name" value="CO_DH_flav_C"/>
</dbReference>
<dbReference type="SMART" id="SM01092">
    <property type="entry name" value="CO_deh_flav_C"/>
    <property type="match status" value="1"/>
</dbReference>
<dbReference type="EMBL" id="BAABRI010000020">
    <property type="protein sequence ID" value="GAA5484055.1"/>
    <property type="molecule type" value="Genomic_DNA"/>
</dbReference>
<dbReference type="Proteomes" id="UP001476282">
    <property type="component" value="Unassembled WGS sequence"/>
</dbReference>
<name>A0ABP9UR86_9BACT</name>
<keyword evidence="1" id="KW-0274">FAD</keyword>
<dbReference type="InterPro" id="IPR016166">
    <property type="entry name" value="FAD-bd_PCMH"/>
</dbReference>
<keyword evidence="1" id="KW-0285">Flavoprotein</keyword>
<evidence type="ECO:0000313" key="3">
    <source>
        <dbReference type="EMBL" id="GAA5484055.1"/>
    </source>
</evidence>
<dbReference type="SUPFAM" id="SSF55447">
    <property type="entry name" value="CO dehydrogenase flavoprotein C-terminal domain-like"/>
    <property type="match status" value="1"/>
</dbReference>
<dbReference type="InterPro" id="IPR036318">
    <property type="entry name" value="FAD-bd_PCMH-like_sf"/>
</dbReference>
<dbReference type="Pfam" id="PF00941">
    <property type="entry name" value="FAD_binding_5"/>
    <property type="match status" value="1"/>
</dbReference>
<reference evidence="3 4" key="1">
    <citation type="submission" date="2024-02" db="EMBL/GenBank/DDBJ databases">
        <title>Haloferula sargassicola NBRC 104335.</title>
        <authorList>
            <person name="Ichikawa N."/>
            <person name="Katano-Makiyama Y."/>
            <person name="Hidaka K."/>
        </authorList>
    </citation>
    <scope>NUCLEOTIDE SEQUENCE [LARGE SCALE GENOMIC DNA]</scope>
    <source>
        <strain evidence="3 4">NBRC 104335</strain>
    </source>
</reference>
<organism evidence="3 4">
    <name type="scientific">Haloferula sargassicola</name>
    <dbReference type="NCBI Taxonomy" id="490096"/>
    <lineage>
        <taxon>Bacteria</taxon>
        <taxon>Pseudomonadati</taxon>
        <taxon>Verrucomicrobiota</taxon>
        <taxon>Verrucomicrobiia</taxon>
        <taxon>Verrucomicrobiales</taxon>
        <taxon>Verrucomicrobiaceae</taxon>
        <taxon>Haloferula</taxon>
    </lineage>
</organism>
<evidence type="ECO:0000256" key="1">
    <source>
        <dbReference type="ARBA" id="ARBA00022827"/>
    </source>
</evidence>
<dbReference type="Gene3D" id="3.30.390.50">
    <property type="entry name" value="CO dehydrogenase flavoprotein, C-terminal domain"/>
    <property type="match status" value="1"/>
</dbReference>
<dbReference type="InterPro" id="IPR002346">
    <property type="entry name" value="Mopterin_DH_FAD-bd"/>
</dbReference>
<dbReference type="SUPFAM" id="SSF56176">
    <property type="entry name" value="FAD-binding/transporter-associated domain-like"/>
    <property type="match status" value="1"/>
</dbReference>
<sequence>MIPFTLDSADNATAALESFGGENSAYLAGGTTLLDLAKLHVLTPTHVVDVAGLSNTAISQNDGRVRLGAQVTMAQAAADSFLKKNYPLVTESLALAASAQIRNMATLGGNLLQRVRCSYFRDNHSPCNKREPGSGCAAIDGENRGHAILGTSDHCIAFHPSDFCVAMIALDATVHTRQRSGGTREIPFADFHLLPGDTPHKEFALKPGELIEAISFPELPYASASTYEKVRDRASYQFALASAAVAIEFEGDTVKDARVAFGGVATKPWRASEVEKVIIGNPLNTETLQAAGKAAVAGARTFEHNAYKVPLLQRTLEKALTVAATRA</sequence>
<dbReference type="InterPro" id="IPR036683">
    <property type="entry name" value="CO_DH_flav_C_dom_sf"/>
</dbReference>
<dbReference type="InterPro" id="IPR051312">
    <property type="entry name" value="Diverse_Substr_Oxidored"/>
</dbReference>
<comment type="caution">
    <text evidence="3">The sequence shown here is derived from an EMBL/GenBank/DDBJ whole genome shotgun (WGS) entry which is preliminary data.</text>
</comment>
<dbReference type="PANTHER" id="PTHR42659">
    <property type="entry name" value="XANTHINE DEHYDROGENASE SUBUNIT C-RELATED"/>
    <property type="match status" value="1"/>
</dbReference>
<dbReference type="PROSITE" id="PS51387">
    <property type="entry name" value="FAD_PCMH"/>
    <property type="match status" value="1"/>
</dbReference>
<dbReference type="Gene3D" id="3.30.465.10">
    <property type="match status" value="2"/>
</dbReference>
<protein>
    <submittedName>
        <fullName evidence="3">Aldehyde oxidoreductase FAD-binding subunit PaoB</fullName>
    </submittedName>
</protein>
<feature type="domain" description="FAD-binding PCMH-type" evidence="2">
    <location>
        <begin position="1"/>
        <end position="221"/>
    </location>
</feature>
<dbReference type="PANTHER" id="PTHR42659:SF1">
    <property type="entry name" value="OXIDOREDUCTASE"/>
    <property type="match status" value="1"/>
</dbReference>
<proteinExistence type="predicted"/>
<keyword evidence="4" id="KW-1185">Reference proteome</keyword>
<dbReference type="RefSeq" id="WP_353568154.1">
    <property type="nucleotide sequence ID" value="NZ_BAABRI010000020.1"/>
</dbReference>
<dbReference type="InterPro" id="IPR016169">
    <property type="entry name" value="FAD-bd_PCMH_sub2"/>
</dbReference>